<keyword evidence="1" id="KW-0812">Transmembrane</keyword>
<accession>A0A382AZJ5</accession>
<dbReference type="EMBL" id="UINC01027553">
    <property type="protein sequence ID" value="SVB06986.1"/>
    <property type="molecule type" value="Genomic_DNA"/>
</dbReference>
<reference evidence="2" key="1">
    <citation type="submission" date="2018-05" db="EMBL/GenBank/DDBJ databases">
        <authorList>
            <person name="Lanie J.A."/>
            <person name="Ng W.-L."/>
            <person name="Kazmierczak K.M."/>
            <person name="Andrzejewski T.M."/>
            <person name="Davidsen T.M."/>
            <person name="Wayne K.J."/>
            <person name="Tettelin H."/>
            <person name="Glass J.I."/>
            <person name="Rusch D."/>
            <person name="Podicherti R."/>
            <person name="Tsui H.-C.T."/>
            <person name="Winkler M.E."/>
        </authorList>
    </citation>
    <scope>NUCLEOTIDE SEQUENCE</scope>
</reference>
<feature type="transmembrane region" description="Helical" evidence="1">
    <location>
        <begin position="7"/>
        <end position="28"/>
    </location>
</feature>
<dbReference type="AlphaFoldDB" id="A0A382AZJ5"/>
<name>A0A382AZJ5_9ZZZZ</name>
<proteinExistence type="predicted"/>
<keyword evidence="1" id="KW-1133">Transmembrane helix</keyword>
<sequence length="132" mass="14786">MSLKLLFKIFAGLQLIQGVMMLFGGSMISEMNGWMHSIGITTMTEHHGAGLICIAIFFWMLPKWMSDQQLKETVPAMIVIQVILAIMPVYHAAVEAIPTNPAFFVMMAVLIGLIVMFYMESKKNVISSDEEK</sequence>
<feature type="transmembrane region" description="Helical" evidence="1">
    <location>
        <begin position="73"/>
        <end position="90"/>
    </location>
</feature>
<organism evidence="2">
    <name type="scientific">marine metagenome</name>
    <dbReference type="NCBI Taxonomy" id="408172"/>
    <lineage>
        <taxon>unclassified sequences</taxon>
        <taxon>metagenomes</taxon>
        <taxon>ecological metagenomes</taxon>
    </lineage>
</organism>
<keyword evidence="1" id="KW-0472">Membrane</keyword>
<evidence type="ECO:0000256" key="1">
    <source>
        <dbReference type="SAM" id="Phobius"/>
    </source>
</evidence>
<evidence type="ECO:0000313" key="2">
    <source>
        <dbReference type="EMBL" id="SVB06986.1"/>
    </source>
</evidence>
<gene>
    <name evidence="2" type="ORF">METZ01_LOCUS159840</name>
</gene>
<protein>
    <submittedName>
        <fullName evidence="2">Uncharacterized protein</fullName>
    </submittedName>
</protein>
<feature type="transmembrane region" description="Helical" evidence="1">
    <location>
        <begin position="34"/>
        <end position="61"/>
    </location>
</feature>
<feature type="transmembrane region" description="Helical" evidence="1">
    <location>
        <begin position="102"/>
        <end position="119"/>
    </location>
</feature>